<evidence type="ECO:0000313" key="13">
    <source>
        <dbReference type="Proteomes" id="UP000199228"/>
    </source>
</evidence>
<comment type="catalytic activity">
    <reaction evidence="7 9">
        <text>N-(5-phospho-beta-D-ribosyl)anthranilate + diphosphate = 5-phospho-alpha-D-ribose 1-diphosphate + anthranilate</text>
        <dbReference type="Rhea" id="RHEA:11768"/>
        <dbReference type="ChEBI" id="CHEBI:16567"/>
        <dbReference type="ChEBI" id="CHEBI:18277"/>
        <dbReference type="ChEBI" id="CHEBI:33019"/>
        <dbReference type="ChEBI" id="CHEBI:58017"/>
        <dbReference type="EC" id="2.4.2.18"/>
    </reaction>
</comment>
<evidence type="ECO:0000256" key="5">
    <source>
        <dbReference type="ARBA" id="ARBA00022822"/>
    </source>
</evidence>
<feature type="binding site" evidence="9">
    <location>
        <begin position="109"/>
        <end position="117"/>
    </location>
    <ligand>
        <name>5-phospho-alpha-D-ribose 1-diphosphate</name>
        <dbReference type="ChEBI" id="CHEBI:58017"/>
    </ligand>
</feature>
<dbReference type="PANTHER" id="PTHR43285:SF2">
    <property type="entry name" value="ANTHRANILATE PHOSPHORIBOSYLTRANSFERASE"/>
    <property type="match status" value="1"/>
</dbReference>
<feature type="binding site" evidence="9">
    <location>
        <position position="121"/>
    </location>
    <ligand>
        <name>5-phospho-alpha-D-ribose 1-diphosphate</name>
        <dbReference type="ChEBI" id="CHEBI:58017"/>
    </ligand>
</feature>
<comment type="similarity">
    <text evidence="8">In the C-terminal section; belongs to the anthranilate phosphoribosyltransferase family.</text>
</comment>
<dbReference type="InterPro" id="IPR017459">
    <property type="entry name" value="Glycosyl_Trfase_fam3_N_dom"/>
</dbReference>
<keyword evidence="9" id="KW-0460">Magnesium</keyword>
<evidence type="ECO:0000259" key="10">
    <source>
        <dbReference type="Pfam" id="PF00591"/>
    </source>
</evidence>
<keyword evidence="13" id="KW-1185">Reference proteome</keyword>
<protein>
    <recommendedName>
        <fullName evidence="9">Anthranilate phosphoribosyltransferase</fullName>
        <ecNumber evidence="9">2.4.2.18</ecNumber>
    </recommendedName>
</protein>
<dbReference type="HAMAP" id="MF_00211">
    <property type="entry name" value="TrpD"/>
    <property type="match status" value="1"/>
</dbReference>
<comment type="caution">
    <text evidence="9">Lacks conserved residue(s) required for the propagation of feature annotation.</text>
</comment>
<dbReference type="InterPro" id="IPR000312">
    <property type="entry name" value="Glycosyl_Trfase_fam3"/>
</dbReference>
<dbReference type="GO" id="GO:0000162">
    <property type="term" value="P:L-tryptophan biosynthetic process"/>
    <property type="evidence" value="ECO:0007669"/>
    <property type="project" value="UniProtKB-UniRule"/>
</dbReference>
<feature type="binding site" evidence="9">
    <location>
        <position position="93"/>
    </location>
    <ligand>
        <name>Mg(2+)</name>
        <dbReference type="ChEBI" id="CHEBI:18420"/>
        <label>1</label>
    </ligand>
</feature>
<keyword evidence="9" id="KW-0479">Metal-binding</keyword>
<evidence type="ECO:0000256" key="3">
    <source>
        <dbReference type="ARBA" id="ARBA00022676"/>
    </source>
</evidence>
<proteinExistence type="inferred from homology"/>
<reference evidence="12 13" key="1">
    <citation type="submission" date="2016-10" db="EMBL/GenBank/DDBJ databases">
        <authorList>
            <person name="de Groot N.N."/>
        </authorList>
    </citation>
    <scope>NUCLEOTIDE SEQUENCE [LARGE SCALE GENOMIC DNA]</scope>
    <source>
        <strain evidence="12 13">DSM 3217</strain>
    </source>
</reference>
<feature type="binding site" evidence="9">
    <location>
        <position position="226"/>
    </location>
    <ligand>
        <name>Mg(2+)</name>
        <dbReference type="ChEBI" id="CHEBI:18420"/>
        <label>2</label>
    </ligand>
</feature>
<dbReference type="GO" id="GO:0004048">
    <property type="term" value="F:anthranilate phosphoribosyltransferase activity"/>
    <property type="evidence" value="ECO:0007669"/>
    <property type="project" value="UniProtKB-UniRule"/>
</dbReference>
<name>A0A1G6AH57_EUBOX</name>
<dbReference type="Pfam" id="PF00591">
    <property type="entry name" value="Glycos_transf_3"/>
    <property type="match status" value="1"/>
</dbReference>
<feature type="binding site" evidence="9">
    <location>
        <begin position="91"/>
        <end position="94"/>
    </location>
    <ligand>
        <name>5-phospho-alpha-D-ribose 1-diphosphate</name>
        <dbReference type="ChEBI" id="CHEBI:58017"/>
    </ligand>
</feature>
<keyword evidence="3 9" id="KW-0328">Glycosyltransferase</keyword>
<evidence type="ECO:0000256" key="2">
    <source>
        <dbReference type="ARBA" id="ARBA00022605"/>
    </source>
</evidence>
<feature type="domain" description="Glycosyl transferase family 3 N-terminal" evidence="11">
    <location>
        <begin position="4"/>
        <end position="66"/>
    </location>
</feature>
<dbReference type="Gene3D" id="1.20.970.10">
    <property type="entry name" value="Transferase, Pyrimidine Nucleoside Phosphorylase, Chain C"/>
    <property type="match status" value="1"/>
</dbReference>
<keyword evidence="2 9" id="KW-0028">Amino-acid biosynthesis</keyword>
<evidence type="ECO:0000256" key="8">
    <source>
        <dbReference type="ARBA" id="ARBA00061188"/>
    </source>
</evidence>
<sequence>MEMKEAIATTASGENLTKAQAEAVMEIMLSGKATQAQIGAFLAGLRLKGETVEEVTGFANILKEKAMKIHPNVKKFIDFVGTGGDCTYSFNISTTSSFVVAGAGVPVAKHGNRSISSKSGAGDVLEALGVNILSEPKRVQEEVEQIGLGFMFAPNFNQSMKYVGQARKELGIRTVFNILGPLANPSNATYMLIGVYSPDLTETIANVMKNMGVEHAMVVSGYDNMDEITLTDKTRISQVRDGKVRTYEIAPEDYGFKRAAMEELQGGDGAENAKITRGILEGTITGPKRDIVLLNAGAALYMAEEADSIEQGIEMARQSIDQGKALYVLEELIRAH</sequence>
<dbReference type="InterPro" id="IPR005940">
    <property type="entry name" value="Anthranilate_Pribosyl_Tfrase"/>
</dbReference>
<evidence type="ECO:0000256" key="9">
    <source>
        <dbReference type="HAMAP-Rule" id="MF_00211"/>
    </source>
</evidence>
<evidence type="ECO:0000256" key="4">
    <source>
        <dbReference type="ARBA" id="ARBA00022679"/>
    </source>
</evidence>
<dbReference type="GO" id="GO:0005829">
    <property type="term" value="C:cytosol"/>
    <property type="evidence" value="ECO:0007669"/>
    <property type="project" value="TreeGrafter"/>
</dbReference>
<feature type="binding site" evidence="9">
    <location>
        <position position="227"/>
    </location>
    <ligand>
        <name>Mg(2+)</name>
        <dbReference type="ChEBI" id="CHEBI:18420"/>
        <label>2</label>
    </ligand>
</feature>
<feature type="binding site" evidence="9">
    <location>
        <position position="81"/>
    </location>
    <ligand>
        <name>5-phospho-alpha-D-ribose 1-diphosphate</name>
        <dbReference type="ChEBI" id="CHEBI:58017"/>
    </ligand>
</feature>
<evidence type="ECO:0000256" key="6">
    <source>
        <dbReference type="ARBA" id="ARBA00023141"/>
    </source>
</evidence>
<keyword evidence="6 9" id="KW-0057">Aromatic amino acid biosynthesis</keyword>
<feature type="domain" description="Glycosyl transferase family 3" evidence="10">
    <location>
        <begin position="75"/>
        <end position="326"/>
    </location>
</feature>
<dbReference type="PANTHER" id="PTHR43285">
    <property type="entry name" value="ANTHRANILATE PHOSPHORIBOSYLTRANSFERASE"/>
    <property type="match status" value="1"/>
</dbReference>
<dbReference type="STRING" id="1732.SAMN02910417_00574"/>
<feature type="binding site" evidence="9">
    <location>
        <position position="227"/>
    </location>
    <ligand>
        <name>Mg(2+)</name>
        <dbReference type="ChEBI" id="CHEBI:18420"/>
        <label>1</label>
    </ligand>
</feature>
<comment type="function">
    <text evidence="9">Catalyzes the transfer of the phosphoribosyl group of 5-phosphorylribose-1-pyrophosphate (PRPP) to anthranilate to yield N-(5'-phosphoribosyl)-anthranilate (PRA).</text>
</comment>
<dbReference type="FunFam" id="3.40.1030.10:FF:000002">
    <property type="entry name" value="Anthranilate phosphoribosyltransferase"/>
    <property type="match status" value="1"/>
</dbReference>
<comment type="cofactor">
    <cofactor evidence="9">
        <name>Mg(2+)</name>
        <dbReference type="ChEBI" id="CHEBI:18420"/>
    </cofactor>
    <text evidence="9">Binds 2 magnesium ions per monomer.</text>
</comment>
<organism evidence="12 13">
    <name type="scientific">Eubacterium oxidoreducens</name>
    <dbReference type="NCBI Taxonomy" id="1732"/>
    <lineage>
        <taxon>Bacteria</taxon>
        <taxon>Bacillati</taxon>
        <taxon>Bacillota</taxon>
        <taxon>Clostridia</taxon>
        <taxon>Eubacteriales</taxon>
        <taxon>Eubacteriaceae</taxon>
        <taxon>Eubacterium</taxon>
    </lineage>
</organism>
<comment type="pathway">
    <text evidence="1 9">Amino-acid biosynthesis; L-tryptophan biosynthesis; L-tryptophan from chorismate: step 2/5.</text>
</comment>
<evidence type="ECO:0000259" key="11">
    <source>
        <dbReference type="Pfam" id="PF02885"/>
    </source>
</evidence>
<keyword evidence="4 9" id="KW-0808">Transferase</keyword>
<feature type="binding site" evidence="9">
    <location>
        <position position="81"/>
    </location>
    <ligand>
        <name>anthranilate</name>
        <dbReference type="ChEBI" id="CHEBI:16567"/>
        <label>1</label>
    </ligand>
</feature>
<dbReference type="AlphaFoldDB" id="A0A1G6AH57"/>
<feature type="binding site" evidence="9">
    <location>
        <begin position="84"/>
        <end position="85"/>
    </location>
    <ligand>
        <name>5-phospho-alpha-D-ribose 1-diphosphate</name>
        <dbReference type="ChEBI" id="CHEBI:58017"/>
    </ligand>
</feature>
<dbReference type="EC" id="2.4.2.18" evidence="9"/>
<dbReference type="SUPFAM" id="SSF52418">
    <property type="entry name" value="Nucleoside phosphorylase/phosphoribosyltransferase catalytic domain"/>
    <property type="match status" value="1"/>
</dbReference>
<feature type="binding site" evidence="9">
    <location>
        <position position="167"/>
    </location>
    <ligand>
        <name>anthranilate</name>
        <dbReference type="ChEBI" id="CHEBI:16567"/>
        <label>2</label>
    </ligand>
</feature>
<dbReference type="InterPro" id="IPR036320">
    <property type="entry name" value="Glycosyl_Trfase_fam3_N_dom_sf"/>
</dbReference>
<dbReference type="NCBIfam" id="TIGR01245">
    <property type="entry name" value="trpD"/>
    <property type="match status" value="1"/>
</dbReference>
<keyword evidence="5 9" id="KW-0822">Tryptophan biosynthesis</keyword>
<dbReference type="SUPFAM" id="SSF47648">
    <property type="entry name" value="Nucleoside phosphorylase/phosphoribosyltransferase N-terminal domain"/>
    <property type="match status" value="1"/>
</dbReference>
<comment type="similarity">
    <text evidence="9">Belongs to the anthranilate phosphoribosyltransferase family.</text>
</comment>
<dbReference type="GO" id="GO:0000287">
    <property type="term" value="F:magnesium ion binding"/>
    <property type="evidence" value="ECO:0007669"/>
    <property type="project" value="UniProtKB-UniRule"/>
</dbReference>
<evidence type="ECO:0000256" key="7">
    <source>
        <dbReference type="ARBA" id="ARBA00052328"/>
    </source>
</evidence>
<dbReference type="InterPro" id="IPR035902">
    <property type="entry name" value="Nuc_phospho_transferase"/>
</dbReference>
<dbReference type="Pfam" id="PF02885">
    <property type="entry name" value="Glycos_trans_3N"/>
    <property type="match status" value="1"/>
</dbReference>
<gene>
    <name evidence="9" type="primary">trpD</name>
    <name evidence="12" type="ORF">SAMN02910417_00574</name>
</gene>
<dbReference type="Proteomes" id="UP000199228">
    <property type="component" value="Unassembled WGS sequence"/>
</dbReference>
<feature type="binding site" evidence="9">
    <location>
        <position position="112"/>
    </location>
    <ligand>
        <name>anthranilate</name>
        <dbReference type="ChEBI" id="CHEBI:16567"/>
        <label>1</label>
    </ligand>
</feature>
<dbReference type="UniPathway" id="UPA00035">
    <property type="reaction ID" value="UER00041"/>
</dbReference>
<dbReference type="EMBL" id="FMXR01000005">
    <property type="protein sequence ID" value="SDB07636.1"/>
    <property type="molecule type" value="Genomic_DNA"/>
</dbReference>
<dbReference type="Gene3D" id="3.40.1030.10">
    <property type="entry name" value="Nucleoside phosphorylase/phosphoribosyltransferase catalytic domain"/>
    <property type="match status" value="1"/>
</dbReference>
<accession>A0A1G6AH57</accession>
<comment type="subunit">
    <text evidence="9">Homodimer.</text>
</comment>
<feature type="binding site" evidence="9">
    <location>
        <position position="89"/>
    </location>
    <ligand>
        <name>5-phospho-alpha-D-ribose 1-diphosphate</name>
        <dbReference type="ChEBI" id="CHEBI:58017"/>
    </ligand>
</feature>
<evidence type="ECO:0000313" key="12">
    <source>
        <dbReference type="EMBL" id="SDB07636.1"/>
    </source>
</evidence>
<evidence type="ECO:0000256" key="1">
    <source>
        <dbReference type="ARBA" id="ARBA00004907"/>
    </source>
</evidence>